<evidence type="ECO:0000259" key="3">
    <source>
        <dbReference type="Pfam" id="PF08338"/>
    </source>
</evidence>
<dbReference type="InterPro" id="IPR036291">
    <property type="entry name" value="NAD(P)-bd_dom_sf"/>
</dbReference>
<protein>
    <submittedName>
        <fullName evidence="4">TIGR01777 family protein</fullName>
    </submittedName>
</protein>
<dbReference type="OrthoDB" id="9801773at2"/>
<evidence type="ECO:0000313" key="5">
    <source>
        <dbReference type="Proteomes" id="UP000256373"/>
    </source>
</evidence>
<reference evidence="4 5" key="1">
    <citation type="submission" date="2018-07" db="EMBL/GenBank/DDBJ databases">
        <title>Dyadobacter roseus sp. nov., isolated from rose rhizosphere soil.</title>
        <authorList>
            <person name="Chen L."/>
        </authorList>
    </citation>
    <scope>NUCLEOTIDE SEQUENCE [LARGE SCALE GENOMIC DNA]</scope>
    <source>
        <strain evidence="4 5">RS19</strain>
    </source>
</reference>
<dbReference type="RefSeq" id="WP_115830668.1">
    <property type="nucleotide sequence ID" value="NZ_QNUL01000006.1"/>
</dbReference>
<dbReference type="PANTHER" id="PTHR11092">
    <property type="entry name" value="SUGAR NUCLEOTIDE EPIMERASE RELATED"/>
    <property type="match status" value="1"/>
</dbReference>
<dbReference type="Pfam" id="PF01370">
    <property type="entry name" value="Epimerase"/>
    <property type="match status" value="1"/>
</dbReference>
<dbReference type="Proteomes" id="UP000256373">
    <property type="component" value="Unassembled WGS sequence"/>
</dbReference>
<keyword evidence="5" id="KW-1185">Reference proteome</keyword>
<name>A0A3D8YCA9_9BACT</name>
<proteinExistence type="inferred from homology"/>
<sequence>MGQKVLITGGTGLIGKRLTELLLQRGYEVAILSRSKKDIPSVKVYEYDTEKDYIENGALANTSHLIHLAGAGVADERWTEKRKKVILDSRIKPVELINRKLKAEQISLKSFISASGSSFYGEDSGDKRNTEKDPPNSDFLSFVTVEWEKAADIIADTGVRTVKLRTGIVLSEDGGALAKMAQPARFGFGAPLGSGKQWVSWIHLDDLCRMYIEALENETWEGAYNAIAPGPVTNAHLTKLICNALNRPQWLPNVPAFALRLVFGEMANVVLGSSYVINERIANDTDFKYQFTDPELALQDILGKK</sequence>
<comment type="similarity">
    <text evidence="1">Belongs to the NAD(P)-dependent epimerase/dehydratase family. SDR39U1 subfamily.</text>
</comment>
<gene>
    <name evidence="4" type="ORF">DSL64_10250</name>
</gene>
<dbReference type="InterPro" id="IPR013549">
    <property type="entry name" value="DUF1731"/>
</dbReference>
<dbReference type="Gene3D" id="3.40.50.720">
    <property type="entry name" value="NAD(P)-binding Rossmann-like Domain"/>
    <property type="match status" value="1"/>
</dbReference>
<feature type="domain" description="DUF1731" evidence="3">
    <location>
        <begin position="254"/>
        <end position="301"/>
    </location>
</feature>
<organism evidence="4 5">
    <name type="scientific">Dyadobacter luteus</name>
    <dbReference type="NCBI Taxonomy" id="2259619"/>
    <lineage>
        <taxon>Bacteria</taxon>
        <taxon>Pseudomonadati</taxon>
        <taxon>Bacteroidota</taxon>
        <taxon>Cytophagia</taxon>
        <taxon>Cytophagales</taxon>
        <taxon>Spirosomataceae</taxon>
        <taxon>Dyadobacter</taxon>
    </lineage>
</organism>
<dbReference type="AlphaFoldDB" id="A0A3D8YCA9"/>
<accession>A0A3D8YCA9</accession>
<evidence type="ECO:0000259" key="2">
    <source>
        <dbReference type="Pfam" id="PF01370"/>
    </source>
</evidence>
<dbReference type="Pfam" id="PF08338">
    <property type="entry name" value="DUF1731"/>
    <property type="match status" value="1"/>
</dbReference>
<evidence type="ECO:0000256" key="1">
    <source>
        <dbReference type="ARBA" id="ARBA00009353"/>
    </source>
</evidence>
<dbReference type="NCBIfam" id="TIGR01777">
    <property type="entry name" value="yfcH"/>
    <property type="match status" value="1"/>
</dbReference>
<dbReference type="EMBL" id="QNUL01000006">
    <property type="protein sequence ID" value="REA62034.1"/>
    <property type="molecule type" value="Genomic_DNA"/>
</dbReference>
<dbReference type="InterPro" id="IPR010099">
    <property type="entry name" value="SDR39U1"/>
</dbReference>
<dbReference type="InterPro" id="IPR001509">
    <property type="entry name" value="Epimerase_deHydtase"/>
</dbReference>
<evidence type="ECO:0000313" key="4">
    <source>
        <dbReference type="EMBL" id="REA62034.1"/>
    </source>
</evidence>
<dbReference type="PANTHER" id="PTHR11092:SF0">
    <property type="entry name" value="EPIMERASE FAMILY PROTEIN SDR39U1"/>
    <property type="match status" value="1"/>
</dbReference>
<dbReference type="SUPFAM" id="SSF51735">
    <property type="entry name" value="NAD(P)-binding Rossmann-fold domains"/>
    <property type="match status" value="1"/>
</dbReference>
<feature type="domain" description="NAD-dependent epimerase/dehydratase" evidence="2">
    <location>
        <begin position="5"/>
        <end position="217"/>
    </location>
</feature>
<comment type="caution">
    <text evidence="4">The sequence shown here is derived from an EMBL/GenBank/DDBJ whole genome shotgun (WGS) entry which is preliminary data.</text>
</comment>